<feature type="transmembrane region" description="Helical" evidence="9">
    <location>
        <begin position="55"/>
        <end position="71"/>
    </location>
</feature>
<sequence>MKFLLTLSRLIDTLNVRVGQAVIWLTLVVVLVSASNAVVRKVFNISSNAWLELQWYLFGAIFLLAAGYTFLRNEHVRVDVLAQRFSRRTQIMIEIFGVIFFLFPACILIFWLSLPYFYESFVLNELSSNTGGLIRWPAKLLIPVGFGLLILAGLSHLIKCVGFLIGVCPDPTVRTNGKTAEEELADEIRRLAEQDPVAAERNIASGKGR</sequence>
<keyword evidence="12" id="KW-1185">Reference proteome</keyword>
<dbReference type="Pfam" id="PF04290">
    <property type="entry name" value="DctQ"/>
    <property type="match status" value="1"/>
</dbReference>
<evidence type="ECO:0000256" key="7">
    <source>
        <dbReference type="ARBA" id="ARBA00023136"/>
    </source>
</evidence>
<comment type="caution">
    <text evidence="11">The sequence shown here is derived from an EMBL/GenBank/DDBJ whole genome shotgun (WGS) entry which is preliminary data.</text>
</comment>
<keyword evidence="6 9" id="KW-1133">Transmembrane helix</keyword>
<comment type="caution">
    <text evidence="9">Lacks conserved residue(s) required for the propagation of feature annotation.</text>
</comment>
<dbReference type="OrthoDB" id="9795655at2"/>
<evidence type="ECO:0000256" key="1">
    <source>
        <dbReference type="ARBA" id="ARBA00004429"/>
    </source>
</evidence>
<evidence type="ECO:0000313" key="12">
    <source>
        <dbReference type="Proteomes" id="UP000234328"/>
    </source>
</evidence>
<dbReference type="Proteomes" id="UP000234328">
    <property type="component" value="Unassembled WGS sequence"/>
</dbReference>
<evidence type="ECO:0000256" key="8">
    <source>
        <dbReference type="ARBA" id="ARBA00038436"/>
    </source>
</evidence>
<keyword evidence="7 9" id="KW-0472">Membrane</keyword>
<evidence type="ECO:0000256" key="6">
    <source>
        <dbReference type="ARBA" id="ARBA00022989"/>
    </source>
</evidence>
<dbReference type="EMBL" id="PDNV01000012">
    <property type="protein sequence ID" value="PLC52577.1"/>
    <property type="molecule type" value="Genomic_DNA"/>
</dbReference>
<proteinExistence type="inferred from homology"/>
<feature type="transmembrane region" description="Helical" evidence="9">
    <location>
        <begin position="91"/>
        <end position="114"/>
    </location>
</feature>
<comment type="subunit">
    <text evidence="9">The complex comprises the extracytoplasmic solute receptor protein and the two transmembrane proteins.</text>
</comment>
<comment type="subcellular location">
    <subcellularLocation>
        <location evidence="1 9">Cell inner membrane</location>
        <topology evidence="1 9">Multi-pass membrane protein</topology>
    </subcellularLocation>
</comment>
<dbReference type="PANTHER" id="PTHR35011:SF4">
    <property type="entry name" value="SLL1102 PROTEIN"/>
    <property type="match status" value="1"/>
</dbReference>
<dbReference type="InterPro" id="IPR055348">
    <property type="entry name" value="DctQ"/>
</dbReference>
<keyword evidence="2 9" id="KW-0813">Transport</keyword>
<comment type="similarity">
    <text evidence="8 9">Belongs to the TRAP transporter small permease family.</text>
</comment>
<dbReference type="AlphaFoldDB" id="A0A2N4UC50"/>
<evidence type="ECO:0000259" key="10">
    <source>
        <dbReference type="Pfam" id="PF04290"/>
    </source>
</evidence>
<keyword evidence="3" id="KW-1003">Cell membrane</keyword>
<evidence type="ECO:0000313" key="11">
    <source>
        <dbReference type="EMBL" id="PLC52577.1"/>
    </source>
</evidence>
<dbReference type="InterPro" id="IPR007387">
    <property type="entry name" value="TRAP_DctQ"/>
</dbReference>
<accession>A0A2N4UC50</accession>
<organism evidence="11 12">
    <name type="scientific">Pollutimonas nitritireducens</name>
    <dbReference type="NCBI Taxonomy" id="2045209"/>
    <lineage>
        <taxon>Bacteria</taxon>
        <taxon>Pseudomonadati</taxon>
        <taxon>Pseudomonadota</taxon>
        <taxon>Betaproteobacteria</taxon>
        <taxon>Burkholderiales</taxon>
        <taxon>Alcaligenaceae</taxon>
        <taxon>Pollutimonas</taxon>
    </lineage>
</organism>
<keyword evidence="5 9" id="KW-0812">Transmembrane</keyword>
<dbReference type="GO" id="GO:0005886">
    <property type="term" value="C:plasma membrane"/>
    <property type="evidence" value="ECO:0007669"/>
    <property type="project" value="UniProtKB-SubCell"/>
</dbReference>
<evidence type="ECO:0000256" key="2">
    <source>
        <dbReference type="ARBA" id="ARBA00022448"/>
    </source>
</evidence>
<evidence type="ECO:0000256" key="9">
    <source>
        <dbReference type="RuleBase" id="RU369079"/>
    </source>
</evidence>
<feature type="domain" description="Tripartite ATP-independent periplasmic transporters DctQ component" evidence="10">
    <location>
        <begin position="30"/>
        <end position="160"/>
    </location>
</feature>
<keyword evidence="4 9" id="KW-0997">Cell inner membrane</keyword>
<dbReference type="RefSeq" id="WP_102071313.1">
    <property type="nucleotide sequence ID" value="NZ_PDNV01000012.1"/>
</dbReference>
<comment type="function">
    <text evidence="9">Part of the tripartite ATP-independent periplasmic (TRAP) transport system.</text>
</comment>
<evidence type="ECO:0000256" key="3">
    <source>
        <dbReference type="ARBA" id="ARBA00022475"/>
    </source>
</evidence>
<gene>
    <name evidence="11" type="ORF">CR155_17455</name>
</gene>
<dbReference type="GO" id="GO:0022857">
    <property type="term" value="F:transmembrane transporter activity"/>
    <property type="evidence" value="ECO:0007669"/>
    <property type="project" value="UniProtKB-UniRule"/>
</dbReference>
<feature type="transmembrane region" description="Helical" evidence="9">
    <location>
        <begin position="21"/>
        <end position="43"/>
    </location>
</feature>
<protein>
    <recommendedName>
        <fullName evidence="9">TRAP transporter small permease protein</fullName>
    </recommendedName>
</protein>
<reference evidence="11 12" key="1">
    <citation type="submission" date="2017-10" db="EMBL/GenBank/DDBJ databases">
        <title>Two draft genome sequences of Pusillimonas sp. strains isolated from a nitrate- and radionuclide-contaminated groundwater in Russia.</title>
        <authorList>
            <person name="Grouzdev D.S."/>
            <person name="Tourova T.P."/>
            <person name="Goeva M.A."/>
            <person name="Babich T.L."/>
            <person name="Sokolova D.S."/>
            <person name="Abdullin R."/>
            <person name="Poltaraus A.B."/>
            <person name="Toshchakov S.V."/>
            <person name="Nazina T.N."/>
        </authorList>
    </citation>
    <scope>NUCLEOTIDE SEQUENCE [LARGE SCALE GENOMIC DNA]</scope>
    <source>
        <strain evidence="11 12">JR1/69-2-13</strain>
    </source>
</reference>
<evidence type="ECO:0000256" key="4">
    <source>
        <dbReference type="ARBA" id="ARBA00022519"/>
    </source>
</evidence>
<evidence type="ECO:0000256" key="5">
    <source>
        <dbReference type="ARBA" id="ARBA00022692"/>
    </source>
</evidence>
<dbReference type="PANTHER" id="PTHR35011">
    <property type="entry name" value="2,3-DIKETO-L-GULONATE TRAP TRANSPORTER SMALL PERMEASE PROTEIN YIAM"/>
    <property type="match status" value="1"/>
</dbReference>
<name>A0A2N4UC50_9BURK</name>